<evidence type="ECO:0000313" key="4">
    <source>
        <dbReference type="Proteomes" id="UP000182409"/>
    </source>
</evidence>
<dbReference type="OrthoDB" id="113059at2"/>
<dbReference type="PROSITE" id="PS50005">
    <property type="entry name" value="TPR"/>
    <property type="match status" value="2"/>
</dbReference>
<dbReference type="Proteomes" id="UP000182409">
    <property type="component" value="Unassembled WGS sequence"/>
</dbReference>
<gene>
    <name evidence="3" type="ORF">SAMN05443244_2202</name>
</gene>
<dbReference type="SUPFAM" id="SSF48452">
    <property type="entry name" value="TPR-like"/>
    <property type="match status" value="1"/>
</dbReference>
<dbReference type="Pfam" id="PF13424">
    <property type="entry name" value="TPR_12"/>
    <property type="match status" value="1"/>
</dbReference>
<dbReference type="InterPro" id="IPR019734">
    <property type="entry name" value="TPR_rpt"/>
</dbReference>
<dbReference type="RefSeq" id="WP_074654002.1">
    <property type="nucleotide sequence ID" value="NZ_FNSD01000001.1"/>
</dbReference>
<protein>
    <submittedName>
        <fullName evidence="3">Tetratricopeptide repeat-containing protein</fullName>
    </submittedName>
</protein>
<dbReference type="SMART" id="SM00028">
    <property type="entry name" value="TPR"/>
    <property type="match status" value="3"/>
</dbReference>
<dbReference type="AlphaFoldDB" id="A0A1H4NBD4"/>
<dbReference type="EMBL" id="FNSD01000001">
    <property type="protein sequence ID" value="SEB92680.1"/>
    <property type="molecule type" value="Genomic_DNA"/>
</dbReference>
<accession>A0A1H4NBD4</accession>
<organism evidence="3 4">
    <name type="scientific">Terriglobus roseus</name>
    <dbReference type="NCBI Taxonomy" id="392734"/>
    <lineage>
        <taxon>Bacteria</taxon>
        <taxon>Pseudomonadati</taxon>
        <taxon>Acidobacteriota</taxon>
        <taxon>Terriglobia</taxon>
        <taxon>Terriglobales</taxon>
        <taxon>Acidobacteriaceae</taxon>
        <taxon>Terriglobus</taxon>
    </lineage>
</organism>
<dbReference type="Gene3D" id="1.25.40.10">
    <property type="entry name" value="Tetratricopeptide repeat domain"/>
    <property type="match status" value="1"/>
</dbReference>
<feature type="repeat" description="TPR" evidence="1">
    <location>
        <begin position="66"/>
        <end position="99"/>
    </location>
</feature>
<evidence type="ECO:0000256" key="1">
    <source>
        <dbReference type="PROSITE-ProRule" id="PRU00339"/>
    </source>
</evidence>
<evidence type="ECO:0000313" key="3">
    <source>
        <dbReference type="EMBL" id="SEB92680.1"/>
    </source>
</evidence>
<feature type="chain" id="PRO_5010161901" evidence="2">
    <location>
        <begin position="35"/>
        <end position="333"/>
    </location>
</feature>
<keyword evidence="1" id="KW-0802">TPR repeat</keyword>
<feature type="repeat" description="TPR" evidence="1">
    <location>
        <begin position="107"/>
        <end position="140"/>
    </location>
</feature>
<keyword evidence="2" id="KW-0732">Signal</keyword>
<feature type="signal peptide" evidence="2">
    <location>
        <begin position="1"/>
        <end position="34"/>
    </location>
</feature>
<proteinExistence type="predicted"/>
<sequence>MFPNRSLLPFYRHTVTAQCLLTVAFLLLTRSTSAQVTPNYGGNAHQPYLDLLHRTQTENAAPARLGYAWALLASSYQRSGEIEAALRAYGQALPLLAKSVDSRVNYATALDNLGEVYIETGDLKDAERVRQKAFAIRSEIGNPVDLARSHEHLAEILLAEHRYKAAQEDAEAAKVILTSSREPAYSGELQVSQKPGNTLVAAYITLTFAQCKQSAFAACMRSAEMADQLVTRDFAPESLERAHADVALGFATWKNGDTEAADRKFQTGLDRMKTALGETHPVVITSMTLYRDFLKETHQGARADLMSRSIESARAFRMKENCARCILTIAALP</sequence>
<reference evidence="3 4" key="1">
    <citation type="submission" date="2016-10" db="EMBL/GenBank/DDBJ databases">
        <authorList>
            <person name="de Groot N.N."/>
        </authorList>
    </citation>
    <scope>NUCLEOTIDE SEQUENCE [LARGE SCALE GENOMIC DNA]</scope>
    <source>
        <strain evidence="3 4">AB35.6</strain>
    </source>
</reference>
<dbReference type="InterPro" id="IPR011990">
    <property type="entry name" value="TPR-like_helical_dom_sf"/>
</dbReference>
<evidence type="ECO:0000256" key="2">
    <source>
        <dbReference type="SAM" id="SignalP"/>
    </source>
</evidence>
<name>A0A1H4NBD4_9BACT</name>